<evidence type="ECO:0000256" key="6">
    <source>
        <dbReference type="ARBA" id="ARBA00023136"/>
    </source>
</evidence>
<evidence type="ECO:0000256" key="4">
    <source>
        <dbReference type="ARBA" id="ARBA00022692"/>
    </source>
</evidence>
<feature type="chain" id="PRO_5043907995" evidence="8">
    <location>
        <begin position="26"/>
        <end position="428"/>
    </location>
</feature>
<evidence type="ECO:0000256" key="3">
    <source>
        <dbReference type="ARBA" id="ARBA00022452"/>
    </source>
</evidence>
<dbReference type="PANTHER" id="PTHR35093">
    <property type="entry name" value="OUTER MEMBRANE PROTEIN NMB0088-RELATED"/>
    <property type="match status" value="1"/>
</dbReference>
<keyword evidence="5 8" id="KW-0732">Signal</keyword>
<gene>
    <name evidence="9" type="ORF">PG915_11860</name>
</gene>
<comment type="similarity">
    <text evidence="2">Belongs to the OmpP1/FadL family.</text>
</comment>
<keyword evidence="7" id="KW-0998">Cell outer membrane</keyword>
<dbReference type="GO" id="GO:0009279">
    <property type="term" value="C:cell outer membrane"/>
    <property type="evidence" value="ECO:0007669"/>
    <property type="project" value="UniProtKB-SubCell"/>
</dbReference>
<evidence type="ECO:0000256" key="8">
    <source>
        <dbReference type="SAM" id="SignalP"/>
    </source>
</evidence>
<dbReference type="GO" id="GO:0015483">
    <property type="term" value="F:long-chain fatty acid transporting porin activity"/>
    <property type="evidence" value="ECO:0007669"/>
    <property type="project" value="TreeGrafter"/>
</dbReference>
<sequence>MINTKYSPLAIAVVLGTLASTTASAAGFQLAEYSATGLGRAYAGEAAMADNAGAQWRNPAMLTYLEGTQISGGVLYVEPNIDVKGTATIFGQPVYTEAKDIAHSAPVPNLYISHQINDKWFAGLALSSNYGMETELDSEFKATQYGNEAKIMTVEAVANLGYQINDAFSVGGGIRFVTGEGKIGATAPFTLPTSATTAIQKGSYLKYVEGTDSSWGYVLGAAWQINDNHRLGFAYKSEVMMDFDGYGEGEVFHFQGRRDGKLSVALPATAEIASFHQLTDQWAMHASINWTQWSSFEKLEAEFVDGVTSPIKNENWKDSYRFALGTTYQLNSKLALRGGVAYDMSAVDDKYRTTTIPETDRTWLSAGVSYAFTKQFTLDGGLTYIMARDASIVEPRDKLDESAAVFGTFEGEISGDVWIAGIQANYRF</sequence>
<protein>
    <submittedName>
        <fullName evidence="9">Outer membrane protein transport protein</fullName>
    </submittedName>
</protein>
<evidence type="ECO:0000256" key="1">
    <source>
        <dbReference type="ARBA" id="ARBA00004571"/>
    </source>
</evidence>
<dbReference type="SUPFAM" id="SSF56935">
    <property type="entry name" value="Porins"/>
    <property type="match status" value="1"/>
</dbReference>
<dbReference type="EMBL" id="CP115920">
    <property type="protein sequence ID" value="XCD15277.1"/>
    <property type="molecule type" value="Genomic_DNA"/>
</dbReference>
<dbReference type="AlphaFoldDB" id="A0AAU8BG12"/>
<feature type="signal peptide" evidence="8">
    <location>
        <begin position="1"/>
        <end position="25"/>
    </location>
</feature>
<dbReference type="KEGG" id="vck:PG915_11860"/>
<evidence type="ECO:0000256" key="5">
    <source>
        <dbReference type="ARBA" id="ARBA00022729"/>
    </source>
</evidence>
<name>A0AAU8BG12_9VIBR</name>
<comment type="subcellular location">
    <subcellularLocation>
        <location evidence="1">Cell outer membrane</location>
        <topology evidence="1">Multi-pass membrane protein</topology>
    </subcellularLocation>
</comment>
<dbReference type="Gene3D" id="2.40.160.60">
    <property type="entry name" value="Outer membrane protein transport protein (OMPP1/FadL/TodX)"/>
    <property type="match status" value="1"/>
</dbReference>
<keyword evidence="3" id="KW-1134">Transmembrane beta strand</keyword>
<evidence type="ECO:0000313" key="9">
    <source>
        <dbReference type="EMBL" id="XCD15277.1"/>
    </source>
</evidence>
<dbReference type="Pfam" id="PF03349">
    <property type="entry name" value="Toluene_X"/>
    <property type="match status" value="1"/>
</dbReference>
<dbReference type="InterPro" id="IPR005017">
    <property type="entry name" value="OMPP1/FadL/TodX"/>
</dbReference>
<proteinExistence type="inferred from homology"/>
<keyword evidence="4" id="KW-0812">Transmembrane</keyword>
<evidence type="ECO:0000256" key="2">
    <source>
        <dbReference type="ARBA" id="ARBA00008163"/>
    </source>
</evidence>
<keyword evidence="6" id="KW-0472">Membrane</keyword>
<evidence type="ECO:0000256" key="7">
    <source>
        <dbReference type="ARBA" id="ARBA00023237"/>
    </source>
</evidence>
<organism evidence="9">
    <name type="scientific">Vibrio chaetopteri</name>
    <dbReference type="NCBI Taxonomy" id="3016528"/>
    <lineage>
        <taxon>Bacteria</taxon>
        <taxon>Pseudomonadati</taxon>
        <taxon>Pseudomonadota</taxon>
        <taxon>Gammaproteobacteria</taxon>
        <taxon>Vibrionales</taxon>
        <taxon>Vibrionaceae</taxon>
        <taxon>Vibrio</taxon>
    </lineage>
</organism>
<dbReference type="PANTHER" id="PTHR35093:SF8">
    <property type="entry name" value="OUTER MEMBRANE PROTEIN NMB0088-RELATED"/>
    <property type="match status" value="1"/>
</dbReference>
<reference evidence="9" key="1">
    <citation type="submission" date="2023-01" db="EMBL/GenBank/DDBJ databases">
        <title>Vibrio sp. CB1-14 genome sequencing.</title>
        <authorList>
            <person name="Otstavnykh N."/>
            <person name="Isaeva M."/>
            <person name="Meleshko D."/>
        </authorList>
    </citation>
    <scope>NUCLEOTIDE SEQUENCE</scope>
    <source>
        <strain evidence="9">CB1-14</strain>
    </source>
</reference>
<accession>A0AAU8BG12</accession>